<sequence>MPPRRSAEEILLDRTRRAAEDILLPPTPPVQAQEPDLPPTAPPELFLSAIPTTESRALAQDIAAGFRDTPAFFARAGQAFASGLVEAPGRIATGLATALVPPGEQRPEPTIEREVAQQFVTRGGGLLEALEGLFLPLSRVGREVVGPQAGEAARRFGAPERLAKGVEVGFAELPVLATIPAEAFLRLPVPGTIPRGARPRAVSRRPTPEAEPVPARVAPAVERLPETTVETLPGGARITTEGAGQAREIFDFENTLVSQGIITRQEVPVLRRQSMDIAEASGELFENVHSRTLRQLGSVEPAVTPTPPLQLKSASSAQEILTGEPKPSQVATGRISTAKTEAGTPLEFQFAVVDARDVIASNDATGRINPRFPKELQPRDRTRVSSQAQLRDFQKNLEPSRLGDSVRVANGAPIVGEDLIVESGNLRVMGIVDGYARDLPTLKRYREFVIRQAEEFGLTAEEVRRIERPLLVRVRRTPIDRSRFGIEANVGTATPFSATEQALADATRISGRTLELFQATETGEIATAGNRPFLRAFAEDVVSTTEMGRFFDATGVVSQEGILRVRNALFASAFDNPSTLVRLAESTDNNIRDITGGLL</sequence>
<protein>
    <recommendedName>
        <fullName evidence="2">DdrB-like domain-containing protein</fullName>
    </recommendedName>
</protein>
<organism evidence="3">
    <name type="scientific">marine sediment metagenome</name>
    <dbReference type="NCBI Taxonomy" id="412755"/>
    <lineage>
        <taxon>unclassified sequences</taxon>
        <taxon>metagenomes</taxon>
        <taxon>ecological metagenomes</taxon>
    </lineage>
</organism>
<feature type="non-terminal residue" evidence="3">
    <location>
        <position position="599"/>
    </location>
</feature>
<dbReference type="InterPro" id="IPR041398">
    <property type="entry name" value="DdrB_dom"/>
</dbReference>
<dbReference type="EMBL" id="LAZR01025053">
    <property type="protein sequence ID" value="KKL73150.1"/>
    <property type="molecule type" value="Genomic_DNA"/>
</dbReference>
<feature type="region of interest" description="Disordered" evidence="1">
    <location>
        <begin position="21"/>
        <end position="42"/>
    </location>
</feature>
<gene>
    <name evidence="3" type="ORF">LCGC14_2077790</name>
</gene>
<accession>A0A0F9GUW4</accession>
<reference evidence="3" key="1">
    <citation type="journal article" date="2015" name="Nature">
        <title>Complex archaea that bridge the gap between prokaryotes and eukaryotes.</title>
        <authorList>
            <person name="Spang A."/>
            <person name="Saw J.H."/>
            <person name="Jorgensen S.L."/>
            <person name="Zaremba-Niedzwiedzka K."/>
            <person name="Martijn J."/>
            <person name="Lind A.E."/>
            <person name="van Eijk R."/>
            <person name="Schleper C."/>
            <person name="Guy L."/>
            <person name="Ettema T.J."/>
        </authorList>
    </citation>
    <scope>NUCLEOTIDE SEQUENCE</scope>
</reference>
<name>A0A0F9GUW4_9ZZZZ</name>
<feature type="domain" description="DdrB-like" evidence="2">
    <location>
        <begin position="343"/>
        <end position="475"/>
    </location>
</feature>
<dbReference type="AlphaFoldDB" id="A0A0F9GUW4"/>
<proteinExistence type="predicted"/>
<evidence type="ECO:0000256" key="1">
    <source>
        <dbReference type="SAM" id="MobiDB-lite"/>
    </source>
</evidence>
<comment type="caution">
    <text evidence="3">The sequence shown here is derived from an EMBL/GenBank/DDBJ whole genome shotgun (WGS) entry which is preliminary data.</text>
</comment>
<evidence type="ECO:0000259" key="2">
    <source>
        <dbReference type="Pfam" id="PF18763"/>
    </source>
</evidence>
<evidence type="ECO:0000313" key="3">
    <source>
        <dbReference type="EMBL" id="KKL73150.1"/>
    </source>
</evidence>
<dbReference type="Pfam" id="PF18763">
    <property type="entry name" value="ddrB-ParB"/>
    <property type="match status" value="1"/>
</dbReference>
<feature type="compositionally biased region" description="Basic and acidic residues" evidence="1">
    <location>
        <begin position="372"/>
        <end position="383"/>
    </location>
</feature>
<feature type="region of interest" description="Disordered" evidence="1">
    <location>
        <begin position="365"/>
        <end position="388"/>
    </location>
</feature>